<dbReference type="Proteomes" id="UP000029736">
    <property type="component" value="Unassembled WGS sequence"/>
</dbReference>
<proteinExistence type="inferred from homology"/>
<evidence type="ECO:0008006" key="7">
    <source>
        <dbReference type="Google" id="ProtNLM"/>
    </source>
</evidence>
<dbReference type="Gene3D" id="1.10.10.10">
    <property type="entry name" value="Winged helix-like DNA-binding domain superfamily/Winged helix DNA-binding domain"/>
    <property type="match status" value="1"/>
</dbReference>
<name>A0A098RY11_9BACT</name>
<evidence type="ECO:0000313" key="6">
    <source>
        <dbReference type="Proteomes" id="UP000029736"/>
    </source>
</evidence>
<dbReference type="AlphaFoldDB" id="A0A098RY11"/>
<protein>
    <recommendedName>
        <fullName evidence="7">Transcriptional regulator</fullName>
    </recommendedName>
</protein>
<dbReference type="Gene3D" id="1.10.4040.10">
    <property type="entry name" value="Penicillinase repressor domain"/>
    <property type="match status" value="1"/>
</dbReference>
<dbReference type="STRING" id="1524460.IX84_29705"/>
<accession>A0A098RY11</accession>
<dbReference type="SUPFAM" id="SSF46785">
    <property type="entry name" value="Winged helix' DNA-binding domain"/>
    <property type="match status" value="1"/>
</dbReference>
<comment type="caution">
    <text evidence="5">The sequence shown here is derived from an EMBL/GenBank/DDBJ whole genome shotgun (WGS) entry which is preliminary data.</text>
</comment>
<dbReference type="InterPro" id="IPR036390">
    <property type="entry name" value="WH_DNA-bd_sf"/>
</dbReference>
<dbReference type="RefSeq" id="WP_044229401.1">
    <property type="nucleotide sequence ID" value="NZ_CAKZLC010000396.1"/>
</dbReference>
<dbReference type="InterPro" id="IPR005650">
    <property type="entry name" value="BlaI_family"/>
</dbReference>
<gene>
    <name evidence="5" type="ORF">IX84_29705</name>
</gene>
<sequence>MRQLNEKEEAVMQALWKLKRAFLKEIVAELPPPPPPVTTVSSMVRKLEGEGFIGHEAFGKSNRYYPAVSKQEYRSKAFRHLMTSYFESSAEALLSHFVQEEEVSYGELEALLDKIKKQEDHDTQ</sequence>
<keyword evidence="3" id="KW-0238">DNA-binding</keyword>
<dbReference type="Pfam" id="PF03965">
    <property type="entry name" value="Penicillinase_R"/>
    <property type="match status" value="1"/>
</dbReference>
<evidence type="ECO:0000256" key="2">
    <source>
        <dbReference type="ARBA" id="ARBA00023015"/>
    </source>
</evidence>
<evidence type="ECO:0000313" key="5">
    <source>
        <dbReference type="EMBL" id="KGE85074.1"/>
    </source>
</evidence>
<evidence type="ECO:0000256" key="3">
    <source>
        <dbReference type="ARBA" id="ARBA00023125"/>
    </source>
</evidence>
<dbReference type="GO" id="GO:0003677">
    <property type="term" value="F:DNA binding"/>
    <property type="evidence" value="ECO:0007669"/>
    <property type="project" value="UniProtKB-KW"/>
</dbReference>
<evidence type="ECO:0000256" key="4">
    <source>
        <dbReference type="ARBA" id="ARBA00023163"/>
    </source>
</evidence>
<dbReference type="PIRSF" id="PIRSF019455">
    <property type="entry name" value="CopR_AtkY"/>
    <property type="match status" value="1"/>
</dbReference>
<dbReference type="GO" id="GO:0045892">
    <property type="term" value="P:negative regulation of DNA-templated transcription"/>
    <property type="evidence" value="ECO:0007669"/>
    <property type="project" value="InterPro"/>
</dbReference>
<dbReference type="OrthoDB" id="1098508at2"/>
<dbReference type="InterPro" id="IPR036388">
    <property type="entry name" value="WH-like_DNA-bd_sf"/>
</dbReference>
<dbReference type="EMBL" id="JPOS01000093">
    <property type="protein sequence ID" value="KGE85074.1"/>
    <property type="molecule type" value="Genomic_DNA"/>
</dbReference>
<keyword evidence="6" id="KW-1185">Reference proteome</keyword>
<evidence type="ECO:0000256" key="1">
    <source>
        <dbReference type="ARBA" id="ARBA00011046"/>
    </source>
</evidence>
<keyword evidence="2" id="KW-0805">Transcription regulation</keyword>
<organism evidence="5 6">
    <name type="scientific">Phaeodactylibacter xiamenensis</name>
    <dbReference type="NCBI Taxonomy" id="1524460"/>
    <lineage>
        <taxon>Bacteria</taxon>
        <taxon>Pseudomonadati</taxon>
        <taxon>Bacteroidota</taxon>
        <taxon>Saprospiria</taxon>
        <taxon>Saprospirales</taxon>
        <taxon>Haliscomenobacteraceae</taxon>
        <taxon>Phaeodactylibacter</taxon>
    </lineage>
</organism>
<keyword evidence="4" id="KW-0804">Transcription</keyword>
<reference evidence="5 6" key="1">
    <citation type="journal article" date="2014" name="Int. J. Syst. Evol. Microbiol.">
        <title>Phaeodactylibacter xiamenensis gen. nov., sp. nov., a member of the family Saprospiraceae isolated from the marine alga Phaeodactylum tricornutum.</title>
        <authorList>
            <person name="Chen Z.Jr."/>
            <person name="Lei X."/>
            <person name="Lai Q."/>
            <person name="Li Y."/>
            <person name="Zhang B."/>
            <person name="Zhang J."/>
            <person name="Zhang H."/>
            <person name="Yang L."/>
            <person name="Zheng W."/>
            <person name="Tian Y."/>
            <person name="Yu Z."/>
            <person name="Xu H.Jr."/>
            <person name="Zheng T."/>
        </authorList>
    </citation>
    <scope>NUCLEOTIDE SEQUENCE [LARGE SCALE GENOMIC DNA]</scope>
    <source>
        <strain evidence="5 6">KD52</strain>
    </source>
</reference>
<comment type="similarity">
    <text evidence="1">Belongs to the BlaI transcriptional regulatory family.</text>
</comment>